<dbReference type="InterPro" id="IPR008969">
    <property type="entry name" value="CarboxyPept-like_regulatory"/>
</dbReference>
<keyword evidence="3" id="KW-1185">Reference proteome</keyword>
<sequence>MKHLTLILFLLPFQILAQIKGQIFSAGDKKPVPFAAVFINNSTIGTTSDEEGRFTLPQLSPGKHELIVSVLGFEKHLEVINAPVNQAFKIYLTEKSQELDMVLVKAFDKDGWMTWGKLFTECFIGTGTNASQTKLLNSKDLRFRHNKKEKILEVFAVAPLKIKNKALGYDLEYHLEVFRVDFNNNTQLYAGYPFFKEPSKLSKKQKERRQASYDASLTKFLKSLYHNKLQEDGYLVRKLVEVPNREKQRVRALYDKYTIRGFDENGSSFIISGPNLPQEIYTPDSLSYFQKILAQPNGTKNLYKDTLSRSQILKRDTKGNKYIQFRDYLHIVNTKHLEDPLYLSFNRESRTVGPQTSMLKMTEDEPIEIQENGNYFPPLNLISIDYWGWSNKIADLLPLDYKSSTP</sequence>
<dbReference type="STRING" id="649349.Lbys_2277"/>
<dbReference type="SUPFAM" id="SSF49464">
    <property type="entry name" value="Carboxypeptidase regulatory domain-like"/>
    <property type="match status" value="1"/>
</dbReference>
<dbReference type="Gene3D" id="2.60.40.1120">
    <property type="entry name" value="Carboxypeptidase-like, regulatory domain"/>
    <property type="match status" value="1"/>
</dbReference>
<feature type="signal peptide" evidence="1">
    <location>
        <begin position="1"/>
        <end position="17"/>
    </location>
</feature>
<dbReference type="AlphaFoldDB" id="E4RVQ5"/>
<evidence type="ECO:0000256" key="1">
    <source>
        <dbReference type="SAM" id="SignalP"/>
    </source>
</evidence>
<dbReference type="HOGENOM" id="CLU_063413_0_0_10"/>
<dbReference type="eggNOG" id="COG1629">
    <property type="taxonomic scope" value="Bacteria"/>
</dbReference>
<dbReference type="EMBL" id="CP002305">
    <property type="protein sequence ID" value="ADQ17954.1"/>
    <property type="molecule type" value="Genomic_DNA"/>
</dbReference>
<reference evidence="2 3" key="2">
    <citation type="journal article" date="2011" name="Stand. Genomic Sci.">
        <title>Complete genome sequence of Leadbetterella byssophila type strain (4M15).</title>
        <authorList>
            <person name="Abt B."/>
            <person name="Teshima H."/>
            <person name="Lucas S."/>
            <person name="Lapidus A."/>
            <person name="Del Rio T.G."/>
            <person name="Nolan M."/>
            <person name="Tice H."/>
            <person name="Cheng J.F."/>
            <person name="Pitluck S."/>
            <person name="Liolios K."/>
            <person name="Pagani I."/>
            <person name="Ivanova N."/>
            <person name="Mavromatis K."/>
            <person name="Pati A."/>
            <person name="Tapia R."/>
            <person name="Han C."/>
            <person name="Goodwin L."/>
            <person name="Chen A."/>
            <person name="Palaniappan K."/>
            <person name="Land M."/>
            <person name="Hauser L."/>
            <person name="Chang Y.J."/>
            <person name="Jeffries C.D."/>
            <person name="Rohde M."/>
            <person name="Goker M."/>
            <person name="Tindall B.J."/>
            <person name="Detter J.C."/>
            <person name="Woyke T."/>
            <person name="Bristow J."/>
            <person name="Eisen J.A."/>
            <person name="Markowitz V."/>
            <person name="Hugenholtz P."/>
            <person name="Klenk H.P."/>
            <person name="Kyrpides N.C."/>
        </authorList>
    </citation>
    <scope>NUCLEOTIDE SEQUENCE [LARGE SCALE GENOMIC DNA]</scope>
    <source>
        <strain evidence="3">DSM 17132 / JCM 16389 / KACC 11308 / NBRC 106382 / 4M15</strain>
    </source>
</reference>
<organism evidence="2 3">
    <name type="scientific">Leadbetterella byssophila (strain DSM 17132 / JCM 16389 / KACC 11308 / NBRC 106382 / 4M15)</name>
    <dbReference type="NCBI Taxonomy" id="649349"/>
    <lineage>
        <taxon>Bacteria</taxon>
        <taxon>Pseudomonadati</taxon>
        <taxon>Bacteroidota</taxon>
        <taxon>Cytophagia</taxon>
        <taxon>Cytophagales</taxon>
        <taxon>Leadbetterellaceae</taxon>
        <taxon>Leadbetterella</taxon>
    </lineage>
</organism>
<dbReference type="Proteomes" id="UP000007435">
    <property type="component" value="Chromosome"/>
</dbReference>
<evidence type="ECO:0008006" key="4">
    <source>
        <dbReference type="Google" id="ProtNLM"/>
    </source>
</evidence>
<keyword evidence="1" id="KW-0732">Signal</keyword>
<accession>E4RVQ5</accession>
<evidence type="ECO:0000313" key="3">
    <source>
        <dbReference type="Proteomes" id="UP000007435"/>
    </source>
</evidence>
<evidence type="ECO:0000313" key="2">
    <source>
        <dbReference type="EMBL" id="ADQ17954.1"/>
    </source>
</evidence>
<dbReference type="Pfam" id="PF13715">
    <property type="entry name" value="CarbopepD_reg_2"/>
    <property type="match status" value="1"/>
</dbReference>
<protein>
    <recommendedName>
        <fullName evidence="4">Carboxypeptidase-like regulatory domain-containing protein</fullName>
    </recommendedName>
</protein>
<reference key="1">
    <citation type="submission" date="2010-11" db="EMBL/GenBank/DDBJ databases">
        <title>The complete genome of Leadbetterella byssophila DSM 17132.</title>
        <authorList>
            <consortium name="US DOE Joint Genome Institute (JGI-PGF)"/>
            <person name="Lucas S."/>
            <person name="Copeland A."/>
            <person name="Lapidus A."/>
            <person name="Glavina del Rio T."/>
            <person name="Dalin E."/>
            <person name="Tice H."/>
            <person name="Bruce D."/>
            <person name="Goodwin L."/>
            <person name="Pitluck S."/>
            <person name="Kyrpides N."/>
            <person name="Mavromatis K."/>
            <person name="Ivanova N."/>
            <person name="Teshima H."/>
            <person name="Brettin T."/>
            <person name="Detter J.C."/>
            <person name="Han C."/>
            <person name="Tapia R."/>
            <person name="Land M."/>
            <person name="Hauser L."/>
            <person name="Markowitz V."/>
            <person name="Cheng J.-F."/>
            <person name="Hugenholtz P."/>
            <person name="Woyke T."/>
            <person name="Wu D."/>
            <person name="Tindall B."/>
            <person name="Pomrenke H.G."/>
            <person name="Brambilla E."/>
            <person name="Klenk H.-P."/>
            <person name="Eisen J.A."/>
        </authorList>
    </citation>
    <scope>NUCLEOTIDE SEQUENCE [LARGE SCALE GENOMIC DNA]</scope>
    <source>
        <strain>DSM 17132</strain>
    </source>
</reference>
<proteinExistence type="predicted"/>
<dbReference type="OrthoDB" id="1223654at2"/>
<gene>
    <name evidence="2" type="ordered locus">Lbys_2277</name>
</gene>
<feature type="chain" id="PRO_5003188183" description="Carboxypeptidase-like regulatory domain-containing protein" evidence="1">
    <location>
        <begin position="18"/>
        <end position="406"/>
    </location>
</feature>
<dbReference type="RefSeq" id="WP_013408995.1">
    <property type="nucleotide sequence ID" value="NC_014655.1"/>
</dbReference>
<dbReference type="KEGG" id="lby:Lbys_2277"/>
<name>E4RVQ5_LEAB4</name>